<dbReference type="InterPro" id="IPR011040">
    <property type="entry name" value="Sialidase"/>
</dbReference>
<evidence type="ECO:0000313" key="3">
    <source>
        <dbReference type="Proteomes" id="UP000186878"/>
    </source>
</evidence>
<dbReference type="Pfam" id="PF13088">
    <property type="entry name" value="BNR_2"/>
    <property type="match status" value="1"/>
</dbReference>
<dbReference type="CDD" id="cd15482">
    <property type="entry name" value="Sialidase_non-viral"/>
    <property type="match status" value="1"/>
</dbReference>
<dbReference type="RefSeq" id="WP_075569284.1">
    <property type="nucleotide sequence ID" value="NZ_MSDO01000005.1"/>
</dbReference>
<dbReference type="PANTHER" id="PTHR43752:SF2">
    <property type="entry name" value="BNR_ASP-BOX REPEAT FAMILY PROTEIN"/>
    <property type="match status" value="1"/>
</dbReference>
<keyword evidence="3" id="KW-1185">Reference proteome</keyword>
<protein>
    <submittedName>
        <fullName evidence="2">Glycosyl hydrolase</fullName>
    </submittedName>
</protein>
<dbReference type="AlphaFoldDB" id="A0A1Q8SUV6"/>
<reference evidence="2 3" key="1">
    <citation type="submission" date="2016-12" db="EMBL/GenBank/DDBJ databases">
        <title>Draft genome sequences of strains Salinicola socius SMB35, Salinicola sp. MH3R3-1 and Chromohalobacter sp. SMB17 from the Verkhnekamsk potash mining region of Russia.</title>
        <authorList>
            <person name="Mavrodi D.V."/>
            <person name="Olsson B.E."/>
            <person name="Korsakova E.S."/>
            <person name="Pyankova A."/>
            <person name="Mavrodi O.V."/>
            <person name="Plotnikova E.G."/>
        </authorList>
    </citation>
    <scope>NUCLEOTIDE SEQUENCE [LARGE SCALE GENOMIC DNA]</scope>
    <source>
        <strain evidence="2 3">SMB35</strain>
    </source>
</reference>
<comment type="caution">
    <text evidence="2">The sequence shown here is derived from an EMBL/GenBank/DDBJ whole genome shotgun (WGS) entry which is preliminary data.</text>
</comment>
<dbReference type="Proteomes" id="UP000186878">
    <property type="component" value="Unassembled WGS sequence"/>
</dbReference>
<evidence type="ECO:0000259" key="1">
    <source>
        <dbReference type="Pfam" id="PF13088"/>
    </source>
</evidence>
<dbReference type="STRING" id="404433.BTW07_06180"/>
<dbReference type="OrthoDB" id="41724at2"/>
<keyword evidence="2" id="KW-0378">Hydrolase</keyword>
<dbReference type="EMBL" id="MSDO01000005">
    <property type="protein sequence ID" value="OLO05188.1"/>
    <property type="molecule type" value="Genomic_DNA"/>
</dbReference>
<evidence type="ECO:0000313" key="2">
    <source>
        <dbReference type="EMBL" id="OLO05188.1"/>
    </source>
</evidence>
<name>A0A1Q8SUV6_9GAMM</name>
<gene>
    <name evidence="2" type="ORF">BTW07_06180</name>
</gene>
<accession>A0A1Q8SUV6</accession>
<sequence length="390" mass="43804">MTTVSEVTFDGELRPALGDSARLNALLPSPCVQNHAANLHVLPSGELLCVWFGGTQEGIPDISIYLSRLPTDGERWSEPVKLSDDDTRSEQNPILFDAGDGELWLLYTAQLSGHQNTSIVRRRISVDEGKSWGPVETLFDRPGTFVRHPPVILDNGDWICPVFYCRTQPGERWVGNDDISAVLVSSDRGRRWEEHEVPDSVGCVHMNVIELEAGELVAFYRSRWADNIYLSRSHDGRHWSAPEKTTLPNNNSSIQSIRLANGTLAMVYNHINADGVTERRTSLYDDIEDSESHGELRDQDAIHGKSAFWGVPRAPMSLALSRDGGKTWTRRRDLEVGDGYCMTNDSATRANREYSYPSIVQSADNALHIAFTRFRQCIQYSRVTLDWIEG</sequence>
<organism evidence="2 3">
    <name type="scientific">Salinicola socius</name>
    <dbReference type="NCBI Taxonomy" id="404433"/>
    <lineage>
        <taxon>Bacteria</taxon>
        <taxon>Pseudomonadati</taxon>
        <taxon>Pseudomonadota</taxon>
        <taxon>Gammaproteobacteria</taxon>
        <taxon>Oceanospirillales</taxon>
        <taxon>Halomonadaceae</taxon>
        <taxon>Salinicola</taxon>
    </lineage>
</organism>
<dbReference type="InterPro" id="IPR036278">
    <property type="entry name" value="Sialidase_sf"/>
</dbReference>
<dbReference type="Gene3D" id="2.120.10.10">
    <property type="match status" value="1"/>
</dbReference>
<dbReference type="SUPFAM" id="SSF50939">
    <property type="entry name" value="Sialidases"/>
    <property type="match status" value="1"/>
</dbReference>
<feature type="domain" description="Sialidase" evidence="1">
    <location>
        <begin position="45"/>
        <end position="369"/>
    </location>
</feature>
<proteinExistence type="predicted"/>
<dbReference type="PANTHER" id="PTHR43752">
    <property type="entry name" value="BNR/ASP-BOX REPEAT FAMILY PROTEIN"/>
    <property type="match status" value="1"/>
</dbReference>
<dbReference type="GO" id="GO:0016787">
    <property type="term" value="F:hydrolase activity"/>
    <property type="evidence" value="ECO:0007669"/>
    <property type="project" value="UniProtKB-KW"/>
</dbReference>